<evidence type="ECO:0000313" key="2">
    <source>
        <dbReference type="Proteomes" id="UP000555828"/>
    </source>
</evidence>
<keyword evidence="1" id="KW-0966">Cell projection</keyword>
<keyword evidence="1" id="KW-0282">Flagellum</keyword>
<comment type="caution">
    <text evidence="1">The sequence shown here is derived from an EMBL/GenBank/DDBJ whole genome shotgun (WGS) entry which is preliminary data.</text>
</comment>
<sequence>MKILREGFTFREKLAVALKYDPEVDFVPFVVAKGKEEVAKKILEIAKKSGIPIVKSPELVDELYKLKVLEEIPKKLYLAVAEIIVFLESR</sequence>
<dbReference type="Gene3D" id="3.40.1690.10">
    <property type="entry name" value="secretion proteins EscU"/>
    <property type="match status" value="1"/>
</dbReference>
<evidence type="ECO:0000313" key="1">
    <source>
        <dbReference type="EMBL" id="MBB6062978.1"/>
    </source>
</evidence>
<dbReference type="GO" id="GO:0009306">
    <property type="term" value="P:protein secretion"/>
    <property type="evidence" value="ECO:0007669"/>
    <property type="project" value="InterPro"/>
</dbReference>
<dbReference type="GO" id="GO:0005886">
    <property type="term" value="C:plasma membrane"/>
    <property type="evidence" value="ECO:0007669"/>
    <property type="project" value="TreeGrafter"/>
</dbReference>
<dbReference type="Pfam" id="PF01312">
    <property type="entry name" value="Bac_export_2"/>
    <property type="match status" value="1"/>
</dbReference>
<dbReference type="SUPFAM" id="SSF160544">
    <property type="entry name" value="EscU C-terminal domain-like"/>
    <property type="match status" value="1"/>
</dbReference>
<dbReference type="InterPro" id="IPR006135">
    <property type="entry name" value="T3SS_substrate_exporter"/>
</dbReference>
<dbReference type="PANTHER" id="PTHR30531:SF12">
    <property type="entry name" value="FLAGELLAR BIOSYNTHETIC PROTEIN FLHB"/>
    <property type="match status" value="1"/>
</dbReference>
<dbReference type="RefSeq" id="WP_184619594.1">
    <property type="nucleotide sequence ID" value="NZ_JACHEX010000004.1"/>
</dbReference>
<dbReference type="PRINTS" id="PR00950">
    <property type="entry name" value="TYPE3IMSPROT"/>
</dbReference>
<accession>A0A841GT80</accession>
<dbReference type="EMBL" id="JACHEX010000004">
    <property type="protein sequence ID" value="MBB6062978.1"/>
    <property type="molecule type" value="Genomic_DNA"/>
</dbReference>
<dbReference type="AlphaFoldDB" id="A0A841GT80"/>
<keyword evidence="1" id="KW-0969">Cilium</keyword>
<reference evidence="1 2" key="1">
    <citation type="submission" date="2020-08" db="EMBL/GenBank/DDBJ databases">
        <title>Genomic Encyclopedia of Type Strains, Phase IV (KMG-IV): sequencing the most valuable type-strain genomes for metagenomic binning, comparative biology and taxonomic classification.</title>
        <authorList>
            <person name="Goeker M."/>
        </authorList>
    </citation>
    <scope>NUCLEOTIDE SEQUENCE [LARGE SCALE GENOMIC DNA]</scope>
    <source>
        <strain evidence="1 2">DSM 13481</strain>
    </source>
</reference>
<protein>
    <submittedName>
        <fullName evidence="1">Flagellar biosynthesis protein</fullName>
    </submittedName>
</protein>
<dbReference type="Proteomes" id="UP000555828">
    <property type="component" value="Unassembled WGS sequence"/>
</dbReference>
<keyword evidence="2" id="KW-1185">Reference proteome</keyword>
<gene>
    <name evidence="1" type="ORF">HNP65_001441</name>
</gene>
<name>A0A841GT80_9BACT</name>
<dbReference type="InterPro" id="IPR029025">
    <property type="entry name" value="T3SS_substrate_exporter_C"/>
</dbReference>
<proteinExistence type="predicted"/>
<dbReference type="PANTHER" id="PTHR30531">
    <property type="entry name" value="FLAGELLAR BIOSYNTHETIC PROTEIN FLHB"/>
    <property type="match status" value="1"/>
</dbReference>
<organism evidence="1 2">
    <name type="scientific">Thermosipho japonicus</name>
    <dbReference type="NCBI Taxonomy" id="90323"/>
    <lineage>
        <taxon>Bacteria</taxon>
        <taxon>Thermotogati</taxon>
        <taxon>Thermotogota</taxon>
        <taxon>Thermotogae</taxon>
        <taxon>Thermotogales</taxon>
        <taxon>Fervidobacteriaceae</taxon>
        <taxon>Thermosipho</taxon>
    </lineage>
</organism>